<dbReference type="EC" id="3.4.19.12" evidence="3"/>
<feature type="region of interest" description="Disordered" evidence="8">
    <location>
        <begin position="941"/>
        <end position="974"/>
    </location>
</feature>
<dbReference type="CDD" id="cd02674">
    <property type="entry name" value="Peptidase_C19R"/>
    <property type="match status" value="1"/>
</dbReference>
<evidence type="ECO:0000256" key="5">
    <source>
        <dbReference type="ARBA" id="ARBA00022786"/>
    </source>
</evidence>
<evidence type="ECO:0000256" key="3">
    <source>
        <dbReference type="ARBA" id="ARBA00012759"/>
    </source>
</evidence>
<dbReference type="InterPro" id="IPR035927">
    <property type="entry name" value="DUSP-like_sf"/>
</dbReference>
<feature type="compositionally biased region" description="Basic and acidic residues" evidence="8">
    <location>
        <begin position="950"/>
        <end position="964"/>
    </location>
</feature>
<gene>
    <name evidence="11" type="ORF">M0813_11205</name>
</gene>
<dbReference type="EMBL" id="JAOAOG010000003">
    <property type="protein sequence ID" value="KAJ6255645.1"/>
    <property type="molecule type" value="Genomic_DNA"/>
</dbReference>
<feature type="compositionally biased region" description="Low complexity" evidence="8">
    <location>
        <begin position="587"/>
        <end position="601"/>
    </location>
</feature>
<feature type="region of interest" description="Disordered" evidence="8">
    <location>
        <begin position="1171"/>
        <end position="1236"/>
    </location>
</feature>
<protein>
    <recommendedName>
        <fullName evidence="3">ubiquitinyl hydrolase 1</fullName>
        <ecNumber evidence="3">3.4.19.12</ecNumber>
    </recommendedName>
</protein>
<dbReference type="PROSITE" id="PS51283">
    <property type="entry name" value="DUSP"/>
    <property type="match status" value="1"/>
</dbReference>
<keyword evidence="4" id="KW-0645">Protease</keyword>
<dbReference type="PROSITE" id="PS50235">
    <property type="entry name" value="USP_3"/>
    <property type="match status" value="1"/>
</dbReference>
<name>A0ABQ8ZFM6_9EUKA</name>
<comment type="similarity">
    <text evidence="2">Belongs to the peptidase C19 family.</text>
</comment>
<feature type="compositionally biased region" description="Basic and acidic residues" evidence="8">
    <location>
        <begin position="770"/>
        <end position="817"/>
    </location>
</feature>
<dbReference type="PROSITE" id="PS00973">
    <property type="entry name" value="USP_2"/>
    <property type="match status" value="1"/>
</dbReference>
<feature type="compositionally biased region" description="Basic and acidic residues" evidence="8">
    <location>
        <begin position="1171"/>
        <end position="1185"/>
    </location>
</feature>
<evidence type="ECO:0000256" key="7">
    <source>
        <dbReference type="ARBA" id="ARBA00022807"/>
    </source>
</evidence>
<feature type="region of interest" description="Disordered" evidence="8">
    <location>
        <begin position="746"/>
        <end position="845"/>
    </location>
</feature>
<feature type="domain" description="USP" evidence="9">
    <location>
        <begin position="273"/>
        <end position="1151"/>
    </location>
</feature>
<dbReference type="Gene3D" id="3.90.70.10">
    <property type="entry name" value="Cysteine proteinases"/>
    <property type="match status" value="2"/>
</dbReference>
<reference evidence="11" key="1">
    <citation type="submission" date="2022-08" db="EMBL/GenBank/DDBJ databases">
        <title>Novel sulfate-reducing endosymbionts in the free-living metamonad Anaeramoeba.</title>
        <authorList>
            <person name="Jerlstrom-Hultqvist J."/>
            <person name="Cepicka I."/>
            <person name="Gallot-Lavallee L."/>
            <person name="Salas-Leiva D."/>
            <person name="Curtis B.A."/>
            <person name="Zahonova K."/>
            <person name="Pipaliya S."/>
            <person name="Dacks J."/>
            <person name="Roger A.J."/>
        </authorList>
    </citation>
    <scope>NUCLEOTIDE SEQUENCE</scope>
    <source>
        <strain evidence="11">Schooner1</strain>
    </source>
</reference>
<comment type="caution">
    <text evidence="11">The sequence shown here is derived from an EMBL/GenBank/DDBJ whole genome shotgun (WGS) entry which is preliminary data.</text>
</comment>
<evidence type="ECO:0000259" key="10">
    <source>
        <dbReference type="PROSITE" id="PS51283"/>
    </source>
</evidence>
<evidence type="ECO:0000313" key="12">
    <source>
        <dbReference type="Proteomes" id="UP001150062"/>
    </source>
</evidence>
<dbReference type="InterPro" id="IPR050185">
    <property type="entry name" value="Ub_carboxyl-term_hydrolase"/>
</dbReference>
<dbReference type="InterPro" id="IPR001394">
    <property type="entry name" value="Peptidase_C19_UCH"/>
</dbReference>
<dbReference type="InterPro" id="IPR028889">
    <property type="entry name" value="USP"/>
</dbReference>
<keyword evidence="12" id="KW-1185">Reference proteome</keyword>
<dbReference type="SMART" id="SM00695">
    <property type="entry name" value="DUSP"/>
    <property type="match status" value="1"/>
</dbReference>
<feature type="domain" description="DUSP" evidence="10">
    <location>
        <begin position="35"/>
        <end position="147"/>
    </location>
</feature>
<evidence type="ECO:0000256" key="1">
    <source>
        <dbReference type="ARBA" id="ARBA00000707"/>
    </source>
</evidence>
<feature type="compositionally biased region" description="Basic and acidic residues" evidence="8">
    <location>
        <begin position="561"/>
        <end position="583"/>
    </location>
</feature>
<dbReference type="InterPro" id="IPR018200">
    <property type="entry name" value="USP_CS"/>
</dbReference>
<feature type="compositionally biased region" description="Basic and acidic residues" evidence="8">
    <location>
        <begin position="746"/>
        <end position="763"/>
    </location>
</feature>
<proteinExistence type="inferred from homology"/>
<keyword evidence="5" id="KW-0833">Ubl conjugation pathway</keyword>
<dbReference type="Gene3D" id="3.30.2230.10">
    <property type="entry name" value="DUSP-like"/>
    <property type="match status" value="1"/>
</dbReference>
<sequence>MIKTIFLTKSKETKKETTQEEQENLKVVQPDPKYKDLKQREEGLKVREKIRSHSKLKEGESYYLLPLNFWKSWKKYVDYENLSDSDEEFETNYPRPVTINSSELLDSEKNLKPKLVDSLDYHLVHESAWELLLKFYGGGPPICRNVIVYGYSKTAIVEVYPYNLTVIHDVEEKPSLQLVLSRKTLIKDLIEMSSKHFKVESSKMFLFDYSIQIKGREFLFKNDTIASAYINDGHSLLLSNKEKKMQQITSSSNTRYNYYGNNYISKPKHKGCTGLNNLGNTCFMNSGLQCLLHAIPLIEYFYNGNYLKEINENNPIGMGGKLANTFGNLVKEYWDGKYSELSPKNFKYILGQFASQFVGYNQQDSQELIAFVLDGLHEDLNRIIKKPYIQAPIKDENETLQEFSDFSWKTHKKRNDSIIVDLFQGQLKNRLHCPFCNKISIKFDPYTFLSLPLPGTLEFKKQITLIFQDPEKNPIKYGIITKKKDGLDGVLAEINNLSGVKKENILLVEVYNQKINKKITNDSRLFNLEENDQLIAYEITTFPEEEFLKIKTLENELIEKNQDVNKENENENENNNRENKENENENENGNGNEIEIKMGNESNVNLIPESADNADNADNADGISDYSDDSSDYYYANDDSLNMANSNSVSNKKEKEKKIVTTIYLELRLKKMGKRETYYKQRTPRYEEHYIGLPRLISLMPKTYSYDELMEYIFPRIKDLIPTVKIDQKKEENNLKQSKITRQKVNEWKNYKNKTRLEHEKRKEQKRQKKIQELKEKEKKKEEREIEKEKEKEKVQENKEKKKNEEINKEKEKKINIEDADAMDGCESGSGYSQSSSYSESEEDNVADHINQNQSAQTYYNIVVSSSEEEDEDPKRSKLNNELEFKDYLYSKWGFYENVLHPFFHIYQTKKYPPVHIKKDSTIKLTQNTTFEIYWNPNLYDNEASENENENEKDNEKENEKENENENENENTKKNFGSKFKLFDSHKTYNDLIEESKEKKKKVINLEHCLDLFNSEEKLGIDDKWYCNNCKEHVQAMKKFDIWTAPEILIFQLKRFSYTSSQRKKISDLINFPEEIDLKKYIKSEKCADKKYRLFGVSNHYGRIGGGHYTAYVKNPTTNKWYHYDDSSVSDMDNFKKVVTSAAYVLFYRRMKEDDQDLKIIPKMFQENVNNKEDEKNIKNDQKNEAEEDENNNDNDNKNENENENEIEKEIENEKENEKNENENENKMEIEIEMEK</sequence>
<dbReference type="Pfam" id="PF00443">
    <property type="entry name" value="UCH"/>
    <property type="match status" value="1"/>
</dbReference>
<feature type="region of interest" description="Disordered" evidence="8">
    <location>
        <begin position="561"/>
        <end position="628"/>
    </location>
</feature>
<dbReference type="SUPFAM" id="SSF143791">
    <property type="entry name" value="DUSP-like"/>
    <property type="match status" value="1"/>
</dbReference>
<dbReference type="Pfam" id="PF06337">
    <property type="entry name" value="DUSP"/>
    <property type="match status" value="1"/>
</dbReference>
<feature type="compositionally biased region" description="Low complexity" evidence="8">
    <location>
        <begin position="827"/>
        <end position="839"/>
    </location>
</feature>
<accession>A0ABQ8ZFM6</accession>
<dbReference type="PANTHER" id="PTHR21646">
    <property type="entry name" value="UBIQUITIN CARBOXYL-TERMINAL HYDROLASE"/>
    <property type="match status" value="1"/>
</dbReference>
<evidence type="ECO:0000256" key="4">
    <source>
        <dbReference type="ARBA" id="ARBA00022670"/>
    </source>
</evidence>
<dbReference type="InterPro" id="IPR006615">
    <property type="entry name" value="Pept_C19_DUSP"/>
</dbReference>
<keyword evidence="7" id="KW-0788">Thiol protease</keyword>
<evidence type="ECO:0000313" key="11">
    <source>
        <dbReference type="EMBL" id="KAJ6255645.1"/>
    </source>
</evidence>
<dbReference type="PROSITE" id="PS00972">
    <property type="entry name" value="USP_1"/>
    <property type="match status" value="1"/>
</dbReference>
<organism evidence="11 12">
    <name type="scientific">Anaeramoeba flamelloides</name>
    <dbReference type="NCBI Taxonomy" id="1746091"/>
    <lineage>
        <taxon>Eukaryota</taxon>
        <taxon>Metamonada</taxon>
        <taxon>Anaeramoebidae</taxon>
        <taxon>Anaeramoeba</taxon>
    </lineage>
</organism>
<dbReference type="Proteomes" id="UP001150062">
    <property type="component" value="Unassembled WGS sequence"/>
</dbReference>
<comment type="catalytic activity">
    <reaction evidence="1">
        <text>Thiol-dependent hydrolysis of ester, thioester, amide, peptide and isopeptide bonds formed by the C-terminal Gly of ubiquitin (a 76-residue protein attached to proteins as an intracellular targeting signal).</text>
        <dbReference type="EC" id="3.4.19.12"/>
    </reaction>
</comment>
<evidence type="ECO:0000256" key="2">
    <source>
        <dbReference type="ARBA" id="ARBA00009085"/>
    </source>
</evidence>
<dbReference type="SUPFAM" id="SSF54001">
    <property type="entry name" value="Cysteine proteinases"/>
    <property type="match status" value="1"/>
</dbReference>
<keyword evidence="6 11" id="KW-0378">Hydrolase</keyword>
<dbReference type="InterPro" id="IPR038765">
    <property type="entry name" value="Papain-like_cys_pep_sf"/>
</dbReference>
<evidence type="ECO:0000256" key="6">
    <source>
        <dbReference type="ARBA" id="ARBA00022801"/>
    </source>
</evidence>
<feature type="compositionally biased region" description="Low complexity" evidence="8">
    <location>
        <begin position="611"/>
        <end position="625"/>
    </location>
</feature>
<feature type="compositionally biased region" description="Basic and acidic residues" evidence="8">
    <location>
        <begin position="1195"/>
        <end position="1236"/>
    </location>
</feature>
<dbReference type="PANTHER" id="PTHR21646:SF24">
    <property type="entry name" value="UBIQUITIN CARBOXYL-TERMINAL HYDROLASE"/>
    <property type="match status" value="1"/>
</dbReference>
<dbReference type="GO" id="GO:0016787">
    <property type="term" value="F:hydrolase activity"/>
    <property type="evidence" value="ECO:0007669"/>
    <property type="project" value="UniProtKB-KW"/>
</dbReference>
<evidence type="ECO:0000256" key="8">
    <source>
        <dbReference type="SAM" id="MobiDB-lite"/>
    </source>
</evidence>
<evidence type="ECO:0000259" key="9">
    <source>
        <dbReference type="PROSITE" id="PS50235"/>
    </source>
</evidence>